<keyword evidence="9" id="KW-1185">Reference proteome</keyword>
<dbReference type="PANTHER" id="PTHR42789:SF1">
    <property type="entry name" value="D-ISOMER SPECIFIC 2-HYDROXYACID DEHYDROGENASE FAMILY PROTEIN (AFU_ORTHOLOGUE AFUA_6G10090)"/>
    <property type="match status" value="1"/>
</dbReference>
<evidence type="ECO:0000256" key="3">
    <source>
        <dbReference type="ARBA" id="ARBA00023027"/>
    </source>
</evidence>
<evidence type="ECO:0000259" key="6">
    <source>
        <dbReference type="Pfam" id="PF00389"/>
    </source>
</evidence>
<evidence type="ECO:0000256" key="1">
    <source>
        <dbReference type="ARBA" id="ARBA00005854"/>
    </source>
</evidence>
<evidence type="ECO:0000259" key="7">
    <source>
        <dbReference type="Pfam" id="PF02826"/>
    </source>
</evidence>
<reference evidence="8 9" key="1">
    <citation type="journal article" date="2019" name="Int. J. Syst. Evol. Microbiol.">
        <title>The Global Catalogue of Microorganisms (GCM) 10K type strain sequencing project: providing services to taxonomists for standard genome sequencing and annotation.</title>
        <authorList>
            <consortium name="The Broad Institute Genomics Platform"/>
            <consortium name="The Broad Institute Genome Sequencing Center for Infectious Disease"/>
            <person name="Wu L."/>
            <person name="Ma J."/>
        </authorList>
    </citation>
    <scope>NUCLEOTIDE SEQUENCE [LARGE SCALE GENOMIC DNA]</scope>
    <source>
        <strain evidence="8 9">GX26</strain>
    </source>
</reference>
<feature type="domain" description="D-isomer specific 2-hydroxyacid dehydrogenase NAD-binding" evidence="7">
    <location>
        <begin position="116"/>
        <end position="292"/>
    </location>
</feature>
<protein>
    <submittedName>
        <fullName evidence="8">NAD(P)-dependent oxidoreductase</fullName>
    </submittedName>
</protein>
<feature type="region of interest" description="Disordered" evidence="5">
    <location>
        <begin position="311"/>
        <end position="343"/>
    </location>
</feature>
<dbReference type="RefSeq" id="WP_336351684.1">
    <property type="nucleotide sequence ID" value="NZ_JAZAQL010000004.1"/>
</dbReference>
<evidence type="ECO:0000256" key="4">
    <source>
        <dbReference type="RuleBase" id="RU003719"/>
    </source>
</evidence>
<evidence type="ECO:0000256" key="2">
    <source>
        <dbReference type="ARBA" id="ARBA00023002"/>
    </source>
</evidence>
<dbReference type="InterPro" id="IPR036291">
    <property type="entry name" value="NAD(P)-bd_dom_sf"/>
</dbReference>
<comment type="caution">
    <text evidence="8">The sequence shown here is derived from an EMBL/GenBank/DDBJ whole genome shotgun (WGS) entry which is preliminary data.</text>
</comment>
<evidence type="ECO:0000313" key="9">
    <source>
        <dbReference type="Proteomes" id="UP001596395"/>
    </source>
</evidence>
<dbReference type="PROSITE" id="PS00670">
    <property type="entry name" value="D_2_HYDROXYACID_DH_2"/>
    <property type="match status" value="1"/>
</dbReference>
<gene>
    <name evidence="8" type="ORF">ACFQGB_17885</name>
</gene>
<dbReference type="Gene3D" id="3.40.50.720">
    <property type="entry name" value="NAD(P)-binding Rossmann-like Domain"/>
    <property type="match status" value="2"/>
</dbReference>
<dbReference type="InterPro" id="IPR006139">
    <property type="entry name" value="D-isomer_2_OHA_DH_cat_dom"/>
</dbReference>
<dbReference type="Proteomes" id="UP001596395">
    <property type="component" value="Unassembled WGS sequence"/>
</dbReference>
<dbReference type="InterPro" id="IPR006140">
    <property type="entry name" value="D-isomer_DH_NAD-bd"/>
</dbReference>
<sequence length="343" mass="37033">MPSYTVYVPRADDSVPERDFRRGLDPLLDHPDVEVTYCPGRDYDAIEPDEVPGANAIIAIQERVTADLVAALPTLEIVAAFGAGLDHIDVPACTEHGVTVVNAPQPVRDAVAQSTLGMLLSCASNLHGFDARIRRDGFDGRYENMGVTLYEKTVGIVGMGLIGTRLLDLLDPFDVDVLVHDPYLEERNADRLGVDRVSLDALLARADFVSLHCPLTDETRGMLGPDEFERMQDTAYLVNAARGGLYADADLTAALRAGEIAGAAIDVFEDEPDVDDNPLLAVEDCLLTPHTSGLLIETTTEQGNLVSESILQRSRGEPPNNIVNPEAYDGPVAGSLHSPTYRS</sequence>
<proteinExistence type="inferred from homology"/>
<keyword evidence="2 4" id="KW-0560">Oxidoreductase</keyword>
<dbReference type="SUPFAM" id="SSF52283">
    <property type="entry name" value="Formate/glycerate dehydrogenase catalytic domain-like"/>
    <property type="match status" value="1"/>
</dbReference>
<evidence type="ECO:0000313" key="8">
    <source>
        <dbReference type="EMBL" id="MFC6954741.1"/>
    </source>
</evidence>
<feature type="domain" description="D-isomer specific 2-hydroxyacid dehydrogenase catalytic" evidence="6">
    <location>
        <begin position="27"/>
        <end position="324"/>
    </location>
</feature>
<dbReference type="GO" id="GO:0016491">
    <property type="term" value="F:oxidoreductase activity"/>
    <property type="evidence" value="ECO:0007669"/>
    <property type="project" value="UniProtKB-KW"/>
</dbReference>
<keyword evidence="3" id="KW-0520">NAD</keyword>
<dbReference type="AlphaFoldDB" id="A0ABD5VI68"/>
<dbReference type="Pfam" id="PF00389">
    <property type="entry name" value="2-Hacid_dh"/>
    <property type="match status" value="1"/>
</dbReference>
<dbReference type="EMBL" id="JBHSXN010000004">
    <property type="protein sequence ID" value="MFC6954741.1"/>
    <property type="molecule type" value="Genomic_DNA"/>
</dbReference>
<evidence type="ECO:0000256" key="5">
    <source>
        <dbReference type="SAM" id="MobiDB-lite"/>
    </source>
</evidence>
<dbReference type="InterPro" id="IPR050857">
    <property type="entry name" value="D-2-hydroxyacid_DH"/>
</dbReference>
<dbReference type="SUPFAM" id="SSF51735">
    <property type="entry name" value="NAD(P)-binding Rossmann-fold domains"/>
    <property type="match status" value="1"/>
</dbReference>
<organism evidence="8 9">
    <name type="scientific">Halorubellus litoreus</name>
    <dbReference type="NCBI Taxonomy" id="755308"/>
    <lineage>
        <taxon>Archaea</taxon>
        <taxon>Methanobacteriati</taxon>
        <taxon>Methanobacteriota</taxon>
        <taxon>Stenosarchaea group</taxon>
        <taxon>Halobacteria</taxon>
        <taxon>Halobacteriales</taxon>
        <taxon>Halorubellaceae</taxon>
        <taxon>Halorubellus</taxon>
    </lineage>
</organism>
<name>A0ABD5VI68_9EURY</name>
<accession>A0ABD5VI68</accession>
<comment type="similarity">
    <text evidence="1 4">Belongs to the D-isomer specific 2-hydroxyacid dehydrogenase family.</text>
</comment>
<dbReference type="Pfam" id="PF02826">
    <property type="entry name" value="2-Hacid_dh_C"/>
    <property type="match status" value="1"/>
</dbReference>
<dbReference type="InterPro" id="IPR029753">
    <property type="entry name" value="D-isomer_DH_CS"/>
</dbReference>
<dbReference type="PANTHER" id="PTHR42789">
    <property type="entry name" value="D-ISOMER SPECIFIC 2-HYDROXYACID DEHYDROGENASE FAMILY PROTEIN (AFU_ORTHOLOGUE AFUA_6G10090)"/>
    <property type="match status" value="1"/>
</dbReference>